<protein>
    <submittedName>
        <fullName evidence="1">Uncharacterized protein</fullName>
    </submittedName>
</protein>
<dbReference type="EMBL" id="BARW01019663">
    <property type="protein sequence ID" value="GAI97961.1"/>
    <property type="molecule type" value="Genomic_DNA"/>
</dbReference>
<proteinExistence type="predicted"/>
<accession>X1U2Y3</accession>
<organism evidence="1">
    <name type="scientific">marine sediment metagenome</name>
    <dbReference type="NCBI Taxonomy" id="412755"/>
    <lineage>
        <taxon>unclassified sequences</taxon>
        <taxon>metagenomes</taxon>
        <taxon>ecological metagenomes</taxon>
    </lineage>
</organism>
<reference evidence="1" key="1">
    <citation type="journal article" date="2014" name="Front. Microbiol.">
        <title>High frequency of phylogenetically diverse reductive dehalogenase-homologous genes in deep subseafloor sedimentary metagenomes.</title>
        <authorList>
            <person name="Kawai M."/>
            <person name="Futagami T."/>
            <person name="Toyoda A."/>
            <person name="Takaki Y."/>
            <person name="Nishi S."/>
            <person name="Hori S."/>
            <person name="Arai W."/>
            <person name="Tsubouchi T."/>
            <person name="Morono Y."/>
            <person name="Uchiyama I."/>
            <person name="Ito T."/>
            <person name="Fujiyama A."/>
            <person name="Inagaki F."/>
            <person name="Takami H."/>
        </authorList>
    </citation>
    <scope>NUCLEOTIDE SEQUENCE</scope>
    <source>
        <strain evidence="1">Expedition CK06-06</strain>
    </source>
</reference>
<feature type="non-terminal residue" evidence="1">
    <location>
        <position position="1"/>
    </location>
</feature>
<name>X1U2Y3_9ZZZZ</name>
<dbReference type="AlphaFoldDB" id="X1U2Y3"/>
<comment type="caution">
    <text evidence="1">The sequence shown here is derived from an EMBL/GenBank/DDBJ whole genome shotgun (WGS) entry which is preliminary data.</text>
</comment>
<gene>
    <name evidence="1" type="ORF">S12H4_33376</name>
</gene>
<evidence type="ECO:0000313" key="1">
    <source>
        <dbReference type="EMBL" id="GAI97961.1"/>
    </source>
</evidence>
<sequence length="154" mass="17968">LKLTSLDDKMAITREQCLDFIDDHYGYAWTHKLLAVADKNDAKNDYDWNRDHEAIGHLIDCCQELIWSVEDIVWKFSPYPSAGPVPYFLRYFTIDEAPAYDLTLDAILTIMLTATNPQIQYFIGLVDAYRQSLWNKPFNQEYFAALARGFAEWE</sequence>